<dbReference type="GO" id="GO:0004803">
    <property type="term" value="F:transposase activity"/>
    <property type="evidence" value="ECO:0007669"/>
    <property type="project" value="InterPro"/>
</dbReference>
<dbReference type="InterPro" id="IPR047650">
    <property type="entry name" value="Transpos_IS110"/>
</dbReference>
<feature type="domain" description="Transposase IS110-like N-terminal" evidence="1">
    <location>
        <begin position="8"/>
        <end position="137"/>
    </location>
</feature>
<name>K1SG92_9ZZZZ</name>
<sequence>MVASPFDVIHNDSELKKLVAFIRQLPGESKVVMEFTGNYSEPIARFLHNEGIFVSVVNALLIHDYGGNTIRKAKTDKKDAIKLASFALDKWLDLNEYTPAEDLRATLKFLNRQYIQYTKMLTMLKNNLISLLDLTFPNANQFFNTPPKASDGHEKWVDFVLKFWHRECISKLSLSAFKLKYQRWCKKNSYNYSEIKAEEIHCYAKSQISVLPMNDSVKLLVTQSVTQLITMQETLCAIRKEMDNISSQLPEYDTVMSIFGAGKVLGAQLMAEIGDTRRFRNRKCITAYAGLDAPPYQSGTVNIQSRSISKKGSSALRKTLFQIMTIYIQNQPITEPVYNFLDKKRSEGKPYKVYMMAAANKFLRIYYAKVNKVLCS</sequence>
<accession>K1SG92</accession>
<organism evidence="3">
    <name type="scientific">human gut metagenome</name>
    <dbReference type="NCBI Taxonomy" id="408170"/>
    <lineage>
        <taxon>unclassified sequences</taxon>
        <taxon>metagenomes</taxon>
        <taxon>organismal metagenomes</taxon>
    </lineage>
</organism>
<evidence type="ECO:0000313" key="3">
    <source>
        <dbReference type="EMBL" id="EKC52730.1"/>
    </source>
</evidence>
<dbReference type="GO" id="GO:0006313">
    <property type="term" value="P:DNA transposition"/>
    <property type="evidence" value="ECO:0007669"/>
    <property type="project" value="InterPro"/>
</dbReference>
<dbReference type="InterPro" id="IPR003346">
    <property type="entry name" value="Transposase_20"/>
</dbReference>
<protein>
    <submittedName>
        <fullName evidence="3">Transposase IS116/IS110/IS902 family protein</fullName>
    </submittedName>
</protein>
<dbReference type="GO" id="GO:0003677">
    <property type="term" value="F:DNA binding"/>
    <property type="evidence" value="ECO:0007669"/>
    <property type="project" value="InterPro"/>
</dbReference>
<comment type="caution">
    <text evidence="3">The sequence shown here is derived from an EMBL/GenBank/DDBJ whole genome shotgun (WGS) entry which is preliminary data.</text>
</comment>
<dbReference type="Pfam" id="PF02371">
    <property type="entry name" value="Transposase_20"/>
    <property type="match status" value="1"/>
</dbReference>
<proteinExistence type="predicted"/>
<dbReference type="EMBL" id="AJWZ01008937">
    <property type="protein sequence ID" value="EKC52730.1"/>
    <property type="molecule type" value="Genomic_DNA"/>
</dbReference>
<gene>
    <name evidence="3" type="ORF">OBE_12946</name>
</gene>
<dbReference type="Pfam" id="PF01548">
    <property type="entry name" value="DEDD_Tnp_IS110"/>
    <property type="match status" value="1"/>
</dbReference>
<reference evidence="3" key="1">
    <citation type="journal article" date="2013" name="Environ. Microbiol.">
        <title>Microbiota from the distal guts of lean and obese adolescents exhibit partial functional redundancy besides clear differences in community structure.</title>
        <authorList>
            <person name="Ferrer M."/>
            <person name="Ruiz A."/>
            <person name="Lanza F."/>
            <person name="Haange S.B."/>
            <person name="Oberbach A."/>
            <person name="Till H."/>
            <person name="Bargiela R."/>
            <person name="Campoy C."/>
            <person name="Segura M.T."/>
            <person name="Richter M."/>
            <person name="von Bergen M."/>
            <person name="Seifert J."/>
            <person name="Suarez A."/>
        </authorList>
    </citation>
    <scope>NUCLEOTIDE SEQUENCE</scope>
</reference>
<dbReference type="PANTHER" id="PTHR33055">
    <property type="entry name" value="TRANSPOSASE FOR INSERTION SEQUENCE ELEMENT IS1111A"/>
    <property type="match status" value="1"/>
</dbReference>
<dbReference type="PANTHER" id="PTHR33055:SF3">
    <property type="entry name" value="PUTATIVE TRANSPOSASE FOR IS117-RELATED"/>
    <property type="match status" value="1"/>
</dbReference>
<dbReference type="InterPro" id="IPR002525">
    <property type="entry name" value="Transp_IS110-like_N"/>
</dbReference>
<dbReference type="NCBIfam" id="NF033542">
    <property type="entry name" value="transpos_IS110"/>
    <property type="match status" value="1"/>
</dbReference>
<evidence type="ECO:0000259" key="1">
    <source>
        <dbReference type="Pfam" id="PF01548"/>
    </source>
</evidence>
<dbReference type="AlphaFoldDB" id="K1SG92"/>
<evidence type="ECO:0000259" key="2">
    <source>
        <dbReference type="Pfam" id="PF02371"/>
    </source>
</evidence>
<feature type="domain" description="Transposase IS116/IS110/IS902 C-terminal" evidence="2">
    <location>
        <begin position="254"/>
        <end position="335"/>
    </location>
</feature>